<proteinExistence type="predicted"/>
<dbReference type="Proteomes" id="UP001257627">
    <property type="component" value="Unassembled WGS sequence"/>
</dbReference>
<dbReference type="Pfam" id="PF10012">
    <property type="entry name" value="DUF2255"/>
    <property type="match status" value="1"/>
</dbReference>
<evidence type="ECO:0000313" key="2">
    <source>
        <dbReference type="Proteomes" id="UP001257627"/>
    </source>
</evidence>
<protein>
    <submittedName>
        <fullName evidence="1">DUF2255 family protein</fullName>
    </submittedName>
</protein>
<organism evidence="1 2">
    <name type="scientific">Streptomyces mirabilis</name>
    <dbReference type="NCBI Taxonomy" id="68239"/>
    <lineage>
        <taxon>Bacteria</taxon>
        <taxon>Bacillati</taxon>
        <taxon>Actinomycetota</taxon>
        <taxon>Actinomycetes</taxon>
        <taxon>Kitasatosporales</taxon>
        <taxon>Streptomycetaceae</taxon>
        <taxon>Streptomyces</taxon>
    </lineage>
</organism>
<dbReference type="EMBL" id="JARAKF010000001">
    <property type="protein sequence ID" value="MDU9000235.1"/>
    <property type="molecule type" value="Genomic_DNA"/>
</dbReference>
<name>A0ABU3V2N6_9ACTN</name>
<gene>
    <name evidence="1" type="ORF">PU648_49550</name>
</gene>
<comment type="caution">
    <text evidence="1">The sequence shown here is derived from an EMBL/GenBank/DDBJ whole genome shotgun (WGS) entry which is preliminary data.</text>
</comment>
<dbReference type="InterPro" id="IPR016888">
    <property type="entry name" value="UCP028498"/>
</dbReference>
<reference evidence="1 2" key="1">
    <citation type="submission" date="2023-02" db="EMBL/GenBank/DDBJ databases">
        <authorList>
            <person name="Maleckis M."/>
        </authorList>
    </citation>
    <scope>NUCLEOTIDE SEQUENCE [LARGE SCALE GENOMIC DNA]</scope>
    <source>
        <strain evidence="1 2">P8-A2</strain>
    </source>
</reference>
<evidence type="ECO:0000313" key="1">
    <source>
        <dbReference type="EMBL" id="MDU9000235.1"/>
    </source>
</evidence>
<dbReference type="RefSeq" id="WP_143599988.1">
    <property type="nucleotide sequence ID" value="NZ_CP107955.1"/>
</dbReference>
<sequence length="130" mass="14234">MTASWTSDELTRIGRAEELEIASVRRDGALSSPRTIWVVRVGDEIYVRSVNGPGSDWFRGTRARREGRIEADGVEKDVTLTDADGEINSEVDAAYRTKYGRYSANTIARITSPVAGSTTTRLRPRGAADA</sequence>
<keyword evidence="2" id="KW-1185">Reference proteome</keyword>
<accession>A0ABU3V2N6</accession>